<dbReference type="InterPro" id="IPR005149">
    <property type="entry name" value="Tscrpt_reg_PadR_N"/>
</dbReference>
<evidence type="ECO:0000259" key="1">
    <source>
        <dbReference type="Pfam" id="PF03551"/>
    </source>
</evidence>
<dbReference type="InterPro" id="IPR036390">
    <property type="entry name" value="WH_DNA-bd_sf"/>
</dbReference>
<keyword evidence="4" id="KW-1185">Reference proteome</keyword>
<organism evidence="3 4">
    <name type="scientific">Nostocoides veronense</name>
    <dbReference type="NCBI Taxonomy" id="330836"/>
    <lineage>
        <taxon>Bacteria</taxon>
        <taxon>Bacillati</taxon>
        <taxon>Actinomycetota</taxon>
        <taxon>Actinomycetes</taxon>
        <taxon>Micrococcales</taxon>
        <taxon>Intrasporangiaceae</taxon>
        <taxon>Nostocoides</taxon>
    </lineage>
</organism>
<evidence type="ECO:0000313" key="3">
    <source>
        <dbReference type="EMBL" id="GAA1790692.1"/>
    </source>
</evidence>
<comment type="caution">
    <text evidence="3">The sequence shown here is derived from an EMBL/GenBank/DDBJ whole genome shotgun (WGS) entry which is preliminary data.</text>
</comment>
<dbReference type="Proteomes" id="UP001499938">
    <property type="component" value="Unassembled WGS sequence"/>
</dbReference>
<dbReference type="SUPFAM" id="SSF46785">
    <property type="entry name" value="Winged helix' DNA-binding domain"/>
    <property type="match status" value="1"/>
</dbReference>
<dbReference type="RefSeq" id="WP_344083019.1">
    <property type="nucleotide sequence ID" value="NZ_BAAAPO010000023.1"/>
</dbReference>
<protein>
    <submittedName>
        <fullName evidence="3">PadR family transcriptional regulator</fullName>
    </submittedName>
</protein>
<dbReference type="InterPro" id="IPR018309">
    <property type="entry name" value="Tscrpt_reg_PadR_C"/>
</dbReference>
<evidence type="ECO:0000259" key="2">
    <source>
        <dbReference type="Pfam" id="PF10400"/>
    </source>
</evidence>
<dbReference type="EMBL" id="BAAAPO010000023">
    <property type="protein sequence ID" value="GAA1790692.1"/>
    <property type="molecule type" value="Genomic_DNA"/>
</dbReference>
<name>A0ABP4XTN8_9MICO</name>
<reference evidence="4" key="1">
    <citation type="journal article" date="2019" name="Int. J. Syst. Evol. Microbiol.">
        <title>The Global Catalogue of Microorganisms (GCM) 10K type strain sequencing project: providing services to taxonomists for standard genome sequencing and annotation.</title>
        <authorList>
            <consortium name="The Broad Institute Genomics Platform"/>
            <consortium name="The Broad Institute Genome Sequencing Center for Infectious Disease"/>
            <person name="Wu L."/>
            <person name="Ma J."/>
        </authorList>
    </citation>
    <scope>NUCLEOTIDE SEQUENCE [LARGE SCALE GENOMIC DNA]</scope>
    <source>
        <strain evidence="4">JCM 15592</strain>
    </source>
</reference>
<accession>A0ABP4XTN8</accession>
<gene>
    <name evidence="3" type="ORF">GCM10009811_14560</name>
</gene>
<proteinExistence type="predicted"/>
<dbReference type="Gene3D" id="1.10.10.10">
    <property type="entry name" value="Winged helix-like DNA-binding domain superfamily/Winged helix DNA-binding domain"/>
    <property type="match status" value="1"/>
</dbReference>
<feature type="domain" description="Transcription regulator PadR N-terminal" evidence="1">
    <location>
        <begin position="7"/>
        <end position="80"/>
    </location>
</feature>
<dbReference type="Pfam" id="PF10400">
    <property type="entry name" value="Vir_act_alpha_C"/>
    <property type="match status" value="1"/>
</dbReference>
<dbReference type="PANTHER" id="PTHR43252">
    <property type="entry name" value="TRANSCRIPTIONAL REGULATOR YQJI"/>
    <property type="match status" value="1"/>
</dbReference>
<evidence type="ECO:0000313" key="4">
    <source>
        <dbReference type="Proteomes" id="UP001499938"/>
    </source>
</evidence>
<sequence length="178" mass="19430">MSTGHVLLGLLSRGQQHGYDLKAGHDALFPSARPMAYGQVYAALTRLRDRGLIEEAAVERAGGPERTTYRLTPAGRDELEVWMSAAEHPPSEVNNPLATKLNVALVAGGPDEGALFLRRQRSAHTARMRDHTQTKRAADATLTQVLAADYALSHLDADVRWIDDALARLGEITREVTP</sequence>
<dbReference type="InterPro" id="IPR036388">
    <property type="entry name" value="WH-like_DNA-bd_sf"/>
</dbReference>
<feature type="domain" description="Transcription regulator PadR C-terminal" evidence="2">
    <location>
        <begin position="97"/>
        <end position="169"/>
    </location>
</feature>
<dbReference type="Pfam" id="PF03551">
    <property type="entry name" value="PadR"/>
    <property type="match status" value="1"/>
</dbReference>
<dbReference type="PANTHER" id="PTHR43252:SF6">
    <property type="entry name" value="NEGATIVE TRANSCRIPTION REGULATOR PADR"/>
    <property type="match status" value="1"/>
</dbReference>